<dbReference type="OrthoDB" id="9983138at2759"/>
<keyword evidence="2" id="KW-1185">Reference proteome</keyword>
<evidence type="ECO:0000313" key="2">
    <source>
        <dbReference type="Proteomes" id="UP000194236"/>
    </source>
</evidence>
<gene>
    <name evidence="1" type="ORF">BLA29_011569</name>
</gene>
<reference evidence="1 2" key="1">
    <citation type="submission" date="2017-03" db="EMBL/GenBank/DDBJ databases">
        <title>Genome Survey of Euroglyphus maynei.</title>
        <authorList>
            <person name="Arlian L.G."/>
            <person name="Morgan M.S."/>
            <person name="Rider S.D."/>
        </authorList>
    </citation>
    <scope>NUCLEOTIDE SEQUENCE [LARGE SCALE GENOMIC DNA]</scope>
    <source>
        <strain evidence="1">Arlian Lab</strain>
        <tissue evidence="1">Whole body</tissue>
    </source>
</reference>
<evidence type="ECO:0000313" key="1">
    <source>
        <dbReference type="EMBL" id="OTF70042.1"/>
    </source>
</evidence>
<comment type="caution">
    <text evidence="1">The sequence shown here is derived from an EMBL/GenBank/DDBJ whole genome shotgun (WGS) entry which is preliminary data.</text>
</comment>
<dbReference type="EMBL" id="MUJZ01067581">
    <property type="protein sequence ID" value="OTF70042.1"/>
    <property type="molecule type" value="Genomic_DNA"/>
</dbReference>
<organism evidence="1 2">
    <name type="scientific">Euroglyphus maynei</name>
    <name type="common">Mayne's house dust mite</name>
    <dbReference type="NCBI Taxonomy" id="6958"/>
    <lineage>
        <taxon>Eukaryota</taxon>
        <taxon>Metazoa</taxon>
        <taxon>Ecdysozoa</taxon>
        <taxon>Arthropoda</taxon>
        <taxon>Chelicerata</taxon>
        <taxon>Arachnida</taxon>
        <taxon>Acari</taxon>
        <taxon>Acariformes</taxon>
        <taxon>Sarcoptiformes</taxon>
        <taxon>Astigmata</taxon>
        <taxon>Psoroptidia</taxon>
        <taxon>Analgoidea</taxon>
        <taxon>Pyroglyphidae</taxon>
        <taxon>Pyroglyphinae</taxon>
        <taxon>Euroglyphus</taxon>
    </lineage>
</organism>
<proteinExistence type="predicted"/>
<accession>A0A1Y3ANL3</accession>
<name>A0A1Y3ANL3_EURMA</name>
<sequence length="98" mass="11108">MLYYPPITTIISDHGCHASYQFFSHCDYNSLFIHHYNSSNWSSIPRNFVPFELKTFFGQRVSYRNCYNYQLSNFVLFSAKNDAVVNGGGGGGGGCLLF</sequence>
<protein>
    <submittedName>
        <fullName evidence="1">Uncharacterized protein</fullName>
    </submittedName>
</protein>
<dbReference type="Proteomes" id="UP000194236">
    <property type="component" value="Unassembled WGS sequence"/>
</dbReference>
<dbReference type="AlphaFoldDB" id="A0A1Y3ANL3"/>